<evidence type="ECO:0000313" key="2">
    <source>
        <dbReference type="Proteomes" id="UP001145742"/>
    </source>
</evidence>
<protein>
    <submittedName>
        <fullName evidence="1">Uncharacterized protein</fullName>
    </submittedName>
</protein>
<dbReference type="Proteomes" id="UP001145742">
    <property type="component" value="Unassembled WGS sequence"/>
</dbReference>
<dbReference type="EMBL" id="WHWB01033660">
    <property type="protein sequence ID" value="KAJ7418372.1"/>
    <property type="molecule type" value="Genomic_DNA"/>
</dbReference>
<comment type="caution">
    <text evidence="1">The sequence shown here is derived from an EMBL/GenBank/DDBJ whole genome shotgun (WGS) entry which is preliminary data.</text>
</comment>
<gene>
    <name evidence="1" type="ORF">WISP_59405</name>
</gene>
<name>A0ABQ9DFJ5_9PASS</name>
<accession>A0ABQ9DFJ5</accession>
<organism evidence="1 2">
    <name type="scientific">Willisornis vidua</name>
    <name type="common">Xingu scale-backed antbird</name>
    <dbReference type="NCBI Taxonomy" id="1566151"/>
    <lineage>
        <taxon>Eukaryota</taxon>
        <taxon>Metazoa</taxon>
        <taxon>Chordata</taxon>
        <taxon>Craniata</taxon>
        <taxon>Vertebrata</taxon>
        <taxon>Euteleostomi</taxon>
        <taxon>Archelosauria</taxon>
        <taxon>Archosauria</taxon>
        <taxon>Dinosauria</taxon>
        <taxon>Saurischia</taxon>
        <taxon>Theropoda</taxon>
        <taxon>Coelurosauria</taxon>
        <taxon>Aves</taxon>
        <taxon>Neognathae</taxon>
        <taxon>Neoaves</taxon>
        <taxon>Telluraves</taxon>
        <taxon>Australaves</taxon>
        <taxon>Passeriformes</taxon>
        <taxon>Thamnophilidae</taxon>
        <taxon>Willisornis</taxon>
    </lineage>
</organism>
<sequence length="68" mass="7620">MGVAGWDYKSDVMTLNSSAKNSPQGPVITCLLFLKQVPHRVNLAWRSKDVVSTVLELIYYSYKSRSLG</sequence>
<proteinExistence type="predicted"/>
<evidence type="ECO:0000313" key="1">
    <source>
        <dbReference type="EMBL" id="KAJ7418372.1"/>
    </source>
</evidence>
<keyword evidence="2" id="KW-1185">Reference proteome</keyword>
<reference evidence="1" key="1">
    <citation type="submission" date="2019-10" db="EMBL/GenBank/DDBJ databases">
        <authorList>
            <person name="Soares A.E.R."/>
            <person name="Aleixo A."/>
            <person name="Schneider P."/>
            <person name="Miyaki C.Y."/>
            <person name="Schneider M.P."/>
            <person name="Mello C."/>
            <person name="Vasconcelos A.T.R."/>
        </authorList>
    </citation>
    <scope>NUCLEOTIDE SEQUENCE</scope>
    <source>
        <tissue evidence="1">Muscle</tissue>
    </source>
</reference>